<feature type="region of interest" description="Disordered" evidence="1">
    <location>
        <begin position="27"/>
        <end position="46"/>
    </location>
</feature>
<dbReference type="Proteomes" id="UP000016922">
    <property type="component" value="Unassembled WGS sequence"/>
</dbReference>
<feature type="transmembrane region" description="Helical" evidence="2">
    <location>
        <begin position="142"/>
        <end position="165"/>
    </location>
</feature>
<dbReference type="KEGG" id="glz:GLAREA_09364"/>
<dbReference type="AlphaFoldDB" id="S3CT68"/>
<sequence length="458" mass="49881">MAWSTYELRDRTGDDEATANAMTDKMGSTQTHSIPQNMHSGNSGISCNKAVSLRRAKPRVQQDLSPISPAGLSGEGIEHEADWRFFPQPIQPEPEPGIEYITYKEMPPLPQTSQVEDLSDNKAASQETGRGNRICGIQRNKFWILFCAVAIILVVGGLAAAVGVLSYKLSHKRSNSEPTSIQPFLNATGISTIPTGFQSSATSISSTSFTTSLFLSITPMSTTTSSQGLPTTSTSLSTSIILACGPLGSCNATGCNGYNSQETKFGQCQAGSERGCPCMTLCGPLLGPCSGCDGFNGTLLVDVDTDFLFLATKSQRPSEYNQSLFLDPKPDTYTGQISDYNKVLARLFDIPPHRSTKIWQTVAISQTFGIVWSREITGFNVKFCFGDLFEFFGLDSVGIGGDKGRLGCFLARMKETELEDLDESMMTTWLMGCGGEGRRRKLERRVIEERSDCRLLRT</sequence>
<evidence type="ECO:0000313" key="3">
    <source>
        <dbReference type="EMBL" id="EPE28244.1"/>
    </source>
</evidence>
<name>S3CT68_GLAL2</name>
<dbReference type="OrthoDB" id="2956254at2759"/>
<keyword evidence="2" id="KW-0812">Transmembrane</keyword>
<reference evidence="3 4" key="1">
    <citation type="journal article" date="2013" name="BMC Genomics">
        <title>Genomics-driven discovery of the pneumocandin biosynthetic gene cluster in the fungus Glarea lozoyensis.</title>
        <authorList>
            <person name="Chen L."/>
            <person name="Yue Q."/>
            <person name="Zhang X."/>
            <person name="Xiang M."/>
            <person name="Wang C."/>
            <person name="Li S."/>
            <person name="Che Y."/>
            <person name="Ortiz-Lopez F.J."/>
            <person name="Bills G.F."/>
            <person name="Liu X."/>
            <person name="An Z."/>
        </authorList>
    </citation>
    <scope>NUCLEOTIDE SEQUENCE [LARGE SCALE GENOMIC DNA]</scope>
    <source>
        <strain evidence="4">ATCC 20868 / MF5171</strain>
    </source>
</reference>
<evidence type="ECO:0000256" key="1">
    <source>
        <dbReference type="SAM" id="MobiDB-lite"/>
    </source>
</evidence>
<keyword evidence="2" id="KW-0472">Membrane</keyword>
<dbReference type="GeneID" id="19468412"/>
<protein>
    <submittedName>
        <fullName evidence="3">Uncharacterized protein</fullName>
    </submittedName>
</protein>
<accession>S3CT68</accession>
<keyword evidence="2" id="KW-1133">Transmembrane helix</keyword>
<evidence type="ECO:0000256" key="2">
    <source>
        <dbReference type="SAM" id="Phobius"/>
    </source>
</evidence>
<gene>
    <name evidence="3" type="ORF">GLAREA_09364</name>
</gene>
<organism evidence="3 4">
    <name type="scientific">Glarea lozoyensis (strain ATCC 20868 / MF5171)</name>
    <dbReference type="NCBI Taxonomy" id="1116229"/>
    <lineage>
        <taxon>Eukaryota</taxon>
        <taxon>Fungi</taxon>
        <taxon>Dikarya</taxon>
        <taxon>Ascomycota</taxon>
        <taxon>Pezizomycotina</taxon>
        <taxon>Leotiomycetes</taxon>
        <taxon>Helotiales</taxon>
        <taxon>Helotiaceae</taxon>
        <taxon>Glarea</taxon>
    </lineage>
</organism>
<dbReference type="HOGENOM" id="CLU_597231_0_0_1"/>
<keyword evidence="4" id="KW-1185">Reference proteome</keyword>
<dbReference type="RefSeq" id="XP_008084152.1">
    <property type="nucleotide sequence ID" value="XM_008085961.1"/>
</dbReference>
<evidence type="ECO:0000313" key="4">
    <source>
        <dbReference type="Proteomes" id="UP000016922"/>
    </source>
</evidence>
<proteinExistence type="predicted"/>
<dbReference type="EMBL" id="KE145368">
    <property type="protein sequence ID" value="EPE28244.1"/>
    <property type="molecule type" value="Genomic_DNA"/>
</dbReference>